<accession>A0A381N3J0</accession>
<dbReference type="Gene3D" id="3.40.50.2020">
    <property type="match status" value="2"/>
</dbReference>
<evidence type="ECO:0000256" key="2">
    <source>
        <dbReference type="ARBA" id="ARBA00022679"/>
    </source>
</evidence>
<keyword evidence="2" id="KW-0808">Transferase</keyword>
<dbReference type="InterPro" id="IPR000836">
    <property type="entry name" value="PRTase_dom"/>
</dbReference>
<reference evidence="11" key="1">
    <citation type="submission" date="2018-05" db="EMBL/GenBank/DDBJ databases">
        <authorList>
            <person name="Lanie J.A."/>
            <person name="Ng W.-L."/>
            <person name="Kazmierczak K.M."/>
            <person name="Andrzejewski T.M."/>
            <person name="Davidsen T.M."/>
            <person name="Wayne K.J."/>
            <person name="Tettelin H."/>
            <person name="Glass J.I."/>
            <person name="Rusch D."/>
            <person name="Podicherti R."/>
            <person name="Tsui H.-C.T."/>
            <person name="Winkler M.E."/>
        </authorList>
    </citation>
    <scope>NUCLEOTIDE SEQUENCE</scope>
</reference>
<keyword evidence="6" id="KW-0418">Kinase</keyword>
<dbReference type="GO" id="GO:0005524">
    <property type="term" value="F:ATP binding"/>
    <property type="evidence" value="ECO:0007669"/>
    <property type="project" value="UniProtKB-KW"/>
</dbReference>
<dbReference type="NCBIfam" id="TIGR01251">
    <property type="entry name" value="ribP_PPkin"/>
    <property type="match status" value="1"/>
</dbReference>
<gene>
    <name evidence="11" type="ORF">METZ01_LOCUS1883</name>
</gene>
<dbReference type="AlphaFoldDB" id="A0A381N3J0"/>
<keyword evidence="4" id="KW-0545">Nucleotide biosynthesis</keyword>
<dbReference type="GO" id="GO:0005737">
    <property type="term" value="C:cytoplasm"/>
    <property type="evidence" value="ECO:0007669"/>
    <property type="project" value="TreeGrafter"/>
</dbReference>
<dbReference type="GO" id="GO:0004749">
    <property type="term" value="F:ribose phosphate diphosphokinase activity"/>
    <property type="evidence" value="ECO:0007669"/>
    <property type="project" value="UniProtKB-EC"/>
</dbReference>
<protein>
    <recommendedName>
        <fullName evidence="1">ribose-phosphate diphosphokinase</fullName>
        <ecNumber evidence="1">2.7.6.1</ecNumber>
    </recommendedName>
</protein>
<evidence type="ECO:0000259" key="10">
    <source>
        <dbReference type="Pfam" id="PF13793"/>
    </source>
</evidence>
<dbReference type="PANTHER" id="PTHR10210">
    <property type="entry name" value="RIBOSE-PHOSPHATE DIPHOSPHOKINASE FAMILY MEMBER"/>
    <property type="match status" value="1"/>
</dbReference>
<evidence type="ECO:0000256" key="1">
    <source>
        <dbReference type="ARBA" id="ARBA00013247"/>
    </source>
</evidence>
<dbReference type="SUPFAM" id="SSF53271">
    <property type="entry name" value="PRTase-like"/>
    <property type="match status" value="1"/>
</dbReference>
<evidence type="ECO:0000313" key="11">
    <source>
        <dbReference type="EMBL" id="SUZ49029.1"/>
    </source>
</evidence>
<keyword evidence="5" id="KW-0547">Nucleotide-binding</keyword>
<dbReference type="InterPro" id="IPR005946">
    <property type="entry name" value="Rib-P_diPkinase"/>
</dbReference>
<proteinExistence type="predicted"/>
<dbReference type="GO" id="GO:0000287">
    <property type="term" value="F:magnesium ion binding"/>
    <property type="evidence" value="ECO:0007669"/>
    <property type="project" value="InterPro"/>
</dbReference>
<evidence type="ECO:0000256" key="8">
    <source>
        <dbReference type="ARBA" id="ARBA00022842"/>
    </source>
</evidence>
<organism evidence="11">
    <name type="scientific">marine metagenome</name>
    <dbReference type="NCBI Taxonomy" id="408172"/>
    <lineage>
        <taxon>unclassified sequences</taxon>
        <taxon>metagenomes</taxon>
        <taxon>ecological metagenomes</taxon>
    </lineage>
</organism>
<dbReference type="EC" id="2.7.6.1" evidence="1"/>
<evidence type="ECO:0000256" key="6">
    <source>
        <dbReference type="ARBA" id="ARBA00022777"/>
    </source>
</evidence>
<dbReference type="GO" id="GO:0006164">
    <property type="term" value="P:purine nucleotide biosynthetic process"/>
    <property type="evidence" value="ECO:0007669"/>
    <property type="project" value="TreeGrafter"/>
</dbReference>
<evidence type="ECO:0000256" key="4">
    <source>
        <dbReference type="ARBA" id="ARBA00022727"/>
    </source>
</evidence>
<evidence type="ECO:0000256" key="5">
    <source>
        <dbReference type="ARBA" id="ARBA00022741"/>
    </source>
</evidence>
<evidence type="ECO:0000256" key="9">
    <source>
        <dbReference type="ARBA" id="ARBA00049535"/>
    </source>
</evidence>
<evidence type="ECO:0000256" key="3">
    <source>
        <dbReference type="ARBA" id="ARBA00022723"/>
    </source>
</evidence>
<keyword evidence="3" id="KW-0479">Metal-binding</keyword>
<dbReference type="CDD" id="cd06223">
    <property type="entry name" value="PRTases_typeI"/>
    <property type="match status" value="1"/>
</dbReference>
<sequence length="321" mass="34920">MGLYKQKIFSGSSNQDLANKIAKEANNKLGKLSIKRFSDGEIWVKYGENLRGNDVYIVQSTNPPADHMIELALLIDAAKRASAASVSVVIPYLGYSRQDRKDEPRVPISAKVMIDIITAAGADRIITMDLHSTQIQGFSRIPIDNLYGSLVLMTELKTHLNNINDNNKSVVLSPDIGSNKLSQSYAKQLGIGFAVIDKRRSAHNKSEVAYLVGDIESRHVLIIDDMIDTAGTISNAAKVARKKGALSVVVAATHGVLSGDAIQKLSSDDIDKVILSDTVNIPEEKQFKKLTVVSSANIFAETINRIHTGESVSELFGESNE</sequence>
<dbReference type="InterPro" id="IPR029099">
    <property type="entry name" value="Pribosyltran_N"/>
</dbReference>
<dbReference type="Pfam" id="PF14572">
    <property type="entry name" value="Pribosyl_synth"/>
    <property type="match status" value="1"/>
</dbReference>
<feature type="domain" description="Ribose-phosphate pyrophosphokinase N-terminal" evidence="10">
    <location>
        <begin position="7"/>
        <end position="121"/>
    </location>
</feature>
<dbReference type="SMART" id="SM01400">
    <property type="entry name" value="Pribosyltran_N"/>
    <property type="match status" value="1"/>
</dbReference>
<name>A0A381N3J0_9ZZZZ</name>
<keyword evidence="8" id="KW-0460">Magnesium</keyword>
<dbReference type="GO" id="GO:0002189">
    <property type="term" value="C:ribose phosphate diphosphokinase complex"/>
    <property type="evidence" value="ECO:0007669"/>
    <property type="project" value="TreeGrafter"/>
</dbReference>
<evidence type="ECO:0000256" key="7">
    <source>
        <dbReference type="ARBA" id="ARBA00022840"/>
    </source>
</evidence>
<dbReference type="GO" id="GO:0016301">
    <property type="term" value="F:kinase activity"/>
    <property type="evidence" value="ECO:0007669"/>
    <property type="project" value="UniProtKB-KW"/>
</dbReference>
<dbReference type="PANTHER" id="PTHR10210:SF32">
    <property type="entry name" value="RIBOSE-PHOSPHATE PYROPHOSPHOKINASE 2"/>
    <property type="match status" value="1"/>
</dbReference>
<dbReference type="GO" id="GO:0006015">
    <property type="term" value="P:5-phosphoribose 1-diphosphate biosynthetic process"/>
    <property type="evidence" value="ECO:0007669"/>
    <property type="project" value="TreeGrafter"/>
</dbReference>
<dbReference type="EMBL" id="UINC01000099">
    <property type="protein sequence ID" value="SUZ49029.1"/>
    <property type="molecule type" value="Genomic_DNA"/>
</dbReference>
<dbReference type="InterPro" id="IPR029057">
    <property type="entry name" value="PRTase-like"/>
</dbReference>
<keyword evidence="7" id="KW-0067">ATP-binding</keyword>
<comment type="catalytic activity">
    <reaction evidence="9">
        <text>D-ribose 5-phosphate + ATP = 5-phospho-alpha-D-ribose 1-diphosphate + AMP + H(+)</text>
        <dbReference type="Rhea" id="RHEA:15609"/>
        <dbReference type="ChEBI" id="CHEBI:15378"/>
        <dbReference type="ChEBI" id="CHEBI:30616"/>
        <dbReference type="ChEBI" id="CHEBI:58017"/>
        <dbReference type="ChEBI" id="CHEBI:78346"/>
        <dbReference type="ChEBI" id="CHEBI:456215"/>
        <dbReference type="EC" id="2.7.6.1"/>
    </reaction>
</comment>
<dbReference type="NCBIfam" id="NF002320">
    <property type="entry name" value="PRK01259.1"/>
    <property type="match status" value="1"/>
</dbReference>
<dbReference type="FunFam" id="3.40.50.2020:FF:000007">
    <property type="entry name" value="Ribose-phosphate pyrophosphokinase"/>
    <property type="match status" value="1"/>
</dbReference>
<dbReference type="Pfam" id="PF13793">
    <property type="entry name" value="Pribosyltran_N"/>
    <property type="match status" value="1"/>
</dbReference>